<dbReference type="EMBL" id="LCCZ01000023">
    <property type="protein sequence ID" value="KKS43719.1"/>
    <property type="molecule type" value="Genomic_DNA"/>
</dbReference>
<keyword evidence="4 7" id="KW-0812">Transmembrane</keyword>
<feature type="transmembrane region" description="Helical" evidence="7">
    <location>
        <begin position="273"/>
        <end position="293"/>
    </location>
</feature>
<gene>
    <name evidence="9" type="ORF">UV05_C0023G0002</name>
</gene>
<sequence>MLTPWHLTFMRRSDIFFLLILLPLDFMAVFLSLIVSYAFRNLLTEAYIQPFSIFLKLTILISSFWILGFMAAGLYSFELKRVSWEEFFGIILGTGVGITITSAAIFIFKEFDFSRVVLLIAGFASVIFVLIERFLAKIFENLIYKAGFALDKVLIVGQGEEADFVLRAFEKEGDLNYKILGKFSFDDNFVKTFEELEPNEVIVADPKLSRGDLDAIFDLCEERGARFKFVPDVFHGSPAAITSTAVDGLPLIELKATTLDGWTVVLKRLLDTLIALIGLIITSPLLLIISLAIRLDSSGPVLFPHERVGRNGKDFYLYKFRSMQMIEKNGKLVHALEDKEVERLKELQPNYKLEYDPRVTRVGYLIRRASIDELPQLWNVLKGEMSIVGPRAYIEKELAVQKERFPETREEIRRLLTVKPGITGLWQVSGRSNIDFSGRVVMDAYYATHANLLLDFRIMIKTIPVVLKGSGAM</sequence>
<evidence type="ECO:0000313" key="10">
    <source>
        <dbReference type="Proteomes" id="UP000034875"/>
    </source>
</evidence>
<evidence type="ECO:0000256" key="7">
    <source>
        <dbReference type="SAM" id="Phobius"/>
    </source>
</evidence>
<evidence type="ECO:0000256" key="5">
    <source>
        <dbReference type="ARBA" id="ARBA00022989"/>
    </source>
</evidence>
<comment type="caution">
    <text evidence="9">The sequence shown here is derived from an EMBL/GenBank/DDBJ whole genome shotgun (WGS) entry which is preliminary data.</text>
</comment>
<organism evidence="9 10">
    <name type="scientific">candidate division CPR1 bacterium GW2011_GWA2_42_17</name>
    <dbReference type="NCBI Taxonomy" id="1618341"/>
    <lineage>
        <taxon>Bacteria</taxon>
        <taxon>candidate division CPR1</taxon>
    </lineage>
</organism>
<keyword evidence="6 7" id="KW-0472">Membrane</keyword>
<evidence type="ECO:0000313" key="9">
    <source>
        <dbReference type="EMBL" id="KKS43719.1"/>
    </source>
</evidence>
<reference evidence="9 10" key="1">
    <citation type="journal article" date="2015" name="Nature">
        <title>rRNA introns, odd ribosomes, and small enigmatic genomes across a large radiation of phyla.</title>
        <authorList>
            <person name="Brown C.T."/>
            <person name="Hug L.A."/>
            <person name="Thomas B.C."/>
            <person name="Sharon I."/>
            <person name="Castelle C.J."/>
            <person name="Singh A."/>
            <person name="Wilkins M.J."/>
            <person name="Williams K.H."/>
            <person name="Banfield J.F."/>
        </authorList>
    </citation>
    <scope>NUCLEOTIDE SEQUENCE [LARGE SCALE GENOMIC DNA]</scope>
</reference>
<name>A0A0G0Z4T0_9BACT</name>
<feature type="transmembrane region" description="Helical" evidence="7">
    <location>
        <begin position="51"/>
        <end position="75"/>
    </location>
</feature>
<dbReference type="GO" id="GO:0016780">
    <property type="term" value="F:phosphotransferase activity, for other substituted phosphate groups"/>
    <property type="evidence" value="ECO:0007669"/>
    <property type="project" value="TreeGrafter"/>
</dbReference>
<dbReference type="Proteomes" id="UP000034875">
    <property type="component" value="Unassembled WGS sequence"/>
</dbReference>
<comment type="subcellular location">
    <subcellularLocation>
        <location evidence="1">Membrane</location>
        <topology evidence="1">Multi-pass membrane protein</topology>
    </subcellularLocation>
</comment>
<dbReference type="Pfam" id="PF02397">
    <property type="entry name" value="Bac_transf"/>
    <property type="match status" value="1"/>
</dbReference>
<proteinExistence type="inferred from homology"/>
<evidence type="ECO:0000256" key="1">
    <source>
        <dbReference type="ARBA" id="ARBA00004141"/>
    </source>
</evidence>
<dbReference type="PATRIC" id="fig|1618341.3.peg.425"/>
<dbReference type="PANTHER" id="PTHR30576">
    <property type="entry name" value="COLANIC BIOSYNTHESIS UDP-GLUCOSE LIPID CARRIER TRANSFERASE"/>
    <property type="match status" value="1"/>
</dbReference>
<evidence type="ECO:0000256" key="2">
    <source>
        <dbReference type="ARBA" id="ARBA00006464"/>
    </source>
</evidence>
<feature type="transmembrane region" description="Helical" evidence="7">
    <location>
        <begin position="87"/>
        <end position="107"/>
    </location>
</feature>
<evidence type="ECO:0000259" key="8">
    <source>
        <dbReference type="Pfam" id="PF02397"/>
    </source>
</evidence>
<feature type="domain" description="Bacterial sugar transferase" evidence="8">
    <location>
        <begin position="267"/>
        <end position="468"/>
    </location>
</feature>
<feature type="transmembrane region" description="Helical" evidence="7">
    <location>
        <begin position="113"/>
        <end position="135"/>
    </location>
</feature>
<dbReference type="PANTHER" id="PTHR30576:SF10">
    <property type="entry name" value="SLL5057 PROTEIN"/>
    <property type="match status" value="1"/>
</dbReference>
<comment type="similarity">
    <text evidence="2">Belongs to the bacterial sugar transferase family.</text>
</comment>
<accession>A0A0G0Z4T0</accession>
<evidence type="ECO:0000256" key="3">
    <source>
        <dbReference type="ARBA" id="ARBA00022679"/>
    </source>
</evidence>
<evidence type="ECO:0000256" key="4">
    <source>
        <dbReference type="ARBA" id="ARBA00022692"/>
    </source>
</evidence>
<keyword evidence="3 9" id="KW-0808">Transferase</keyword>
<dbReference type="InterPro" id="IPR017475">
    <property type="entry name" value="EPS_sugar_tfrase"/>
</dbReference>
<dbReference type="InterPro" id="IPR003362">
    <property type="entry name" value="Bact_transf"/>
</dbReference>
<dbReference type="AlphaFoldDB" id="A0A0G0Z4T0"/>
<keyword evidence="5 7" id="KW-1133">Transmembrane helix</keyword>
<feature type="transmembrane region" description="Helical" evidence="7">
    <location>
        <begin position="15"/>
        <end position="39"/>
    </location>
</feature>
<dbReference type="NCBIfam" id="TIGR03025">
    <property type="entry name" value="EPS_sugtrans"/>
    <property type="match status" value="1"/>
</dbReference>
<protein>
    <submittedName>
        <fullName evidence="9">Exopolysaccharide biosynthesis polyprenyl glycosylphosphotransferase</fullName>
    </submittedName>
</protein>
<dbReference type="GO" id="GO:0016020">
    <property type="term" value="C:membrane"/>
    <property type="evidence" value="ECO:0007669"/>
    <property type="project" value="UniProtKB-SubCell"/>
</dbReference>
<evidence type="ECO:0000256" key="6">
    <source>
        <dbReference type="ARBA" id="ARBA00023136"/>
    </source>
</evidence>